<dbReference type="Proteomes" id="UP001286313">
    <property type="component" value="Unassembled WGS sequence"/>
</dbReference>
<dbReference type="GO" id="GO:1990246">
    <property type="term" value="C:uniplex complex"/>
    <property type="evidence" value="ECO:0007669"/>
    <property type="project" value="TreeGrafter"/>
</dbReference>
<dbReference type="SMART" id="SM00054">
    <property type="entry name" value="EFh"/>
    <property type="match status" value="2"/>
</dbReference>
<evidence type="ECO:0000256" key="5">
    <source>
        <dbReference type="ARBA" id="ARBA00022723"/>
    </source>
</evidence>
<evidence type="ECO:0000313" key="18">
    <source>
        <dbReference type="Proteomes" id="UP001286313"/>
    </source>
</evidence>
<dbReference type="SUPFAM" id="SSF47473">
    <property type="entry name" value="EF-hand"/>
    <property type="match status" value="2"/>
</dbReference>
<protein>
    <recommendedName>
        <fullName evidence="16">EF-hand domain-containing protein</fullName>
    </recommendedName>
</protein>
<feature type="domain" description="EF-hand" evidence="16">
    <location>
        <begin position="570"/>
        <end position="605"/>
    </location>
</feature>
<evidence type="ECO:0000256" key="1">
    <source>
        <dbReference type="ARBA" id="ARBA00004273"/>
    </source>
</evidence>
<dbReference type="InterPro" id="IPR011992">
    <property type="entry name" value="EF-hand-dom_pair"/>
</dbReference>
<dbReference type="PANTHER" id="PTHR12294:SF1">
    <property type="entry name" value="CALCIUM UPTAKE PROTEIN 1, MITOCHONDRIAL"/>
    <property type="match status" value="1"/>
</dbReference>
<evidence type="ECO:0000256" key="13">
    <source>
        <dbReference type="ARBA" id="ARBA00038333"/>
    </source>
</evidence>
<evidence type="ECO:0000256" key="11">
    <source>
        <dbReference type="ARBA" id="ARBA00023128"/>
    </source>
</evidence>
<dbReference type="CDD" id="cd15900">
    <property type="entry name" value="EFh_MICU"/>
    <property type="match status" value="1"/>
</dbReference>
<feature type="region of interest" description="Disordered" evidence="15">
    <location>
        <begin position="150"/>
        <end position="185"/>
    </location>
</feature>
<dbReference type="Pfam" id="PF13833">
    <property type="entry name" value="EF-hand_8"/>
    <property type="match status" value="1"/>
</dbReference>
<comment type="subcellular location">
    <subcellularLocation>
        <location evidence="1">Mitochondrion inner membrane</location>
    </subcellularLocation>
    <subcellularLocation>
        <location evidence="2">Mitochondrion intermembrane space</location>
    </subcellularLocation>
</comment>
<keyword evidence="3" id="KW-0813">Transport</keyword>
<dbReference type="InterPro" id="IPR018247">
    <property type="entry name" value="EF_Hand_1_Ca_BS"/>
</dbReference>
<keyword evidence="10" id="KW-0406">Ion transport</keyword>
<dbReference type="GO" id="GO:0005758">
    <property type="term" value="C:mitochondrial intermembrane space"/>
    <property type="evidence" value="ECO:0007669"/>
    <property type="project" value="UniProtKB-SubCell"/>
</dbReference>
<evidence type="ECO:0000256" key="15">
    <source>
        <dbReference type="SAM" id="MobiDB-lite"/>
    </source>
</evidence>
<keyword evidence="18" id="KW-1185">Reference proteome</keyword>
<keyword evidence="14" id="KW-0175">Coiled coil</keyword>
<comment type="similarity">
    <text evidence="13">Belongs to the MICU1 family. MICU1 subfamily.</text>
</comment>
<feature type="domain" description="EF-hand" evidence="16">
    <location>
        <begin position="378"/>
        <end position="413"/>
    </location>
</feature>
<keyword evidence="7" id="KW-0999">Mitochondrion inner membrane</keyword>
<keyword evidence="4" id="KW-0109">Calcium transport</keyword>
<gene>
    <name evidence="17" type="ORF">Pcinc_015810</name>
</gene>
<evidence type="ECO:0000256" key="2">
    <source>
        <dbReference type="ARBA" id="ARBA00004569"/>
    </source>
</evidence>
<dbReference type="PROSITE" id="PS00018">
    <property type="entry name" value="EF_HAND_1"/>
    <property type="match status" value="2"/>
</dbReference>
<keyword evidence="8" id="KW-0106">Calcium</keyword>
<dbReference type="AlphaFoldDB" id="A0AAE1FSB7"/>
<keyword evidence="12" id="KW-0472">Membrane</keyword>
<dbReference type="GO" id="GO:0005509">
    <property type="term" value="F:calcium ion binding"/>
    <property type="evidence" value="ECO:0007669"/>
    <property type="project" value="InterPro"/>
</dbReference>
<evidence type="ECO:0000256" key="14">
    <source>
        <dbReference type="SAM" id="Coils"/>
    </source>
</evidence>
<dbReference type="PANTHER" id="PTHR12294">
    <property type="entry name" value="EF HAND DOMAIN FAMILY A1,A2-RELATED"/>
    <property type="match status" value="1"/>
</dbReference>
<sequence length="636" mass="72531">MQLSKIYMYNINGTSIENIRHHTFILVRGVMIGHGALSRARPALLLARGLANLPRHPSSPLQLITKYAVVCQTAALHTHHSAWQTRQCKASLSMGATQIRGFKNMGHQETKTSRLTKFYLALIATMMTASVINWEYIWNWLTVEAASVTENEKSEQNEEEEEGRTLESAGNEENEEGAGERKKKKRMGFRDRKIVEYENRVRQYSTPDKIFRYFATLRVHGDHGYHEIFMTPDDFLRCITPGIKQPEDKIFRYFATCKLVQKTGSGTERSEIFMTPDDFLRALTPGLQQPYGLGLDQFKKYDPKKVRSMKAPVGERVAGEDQEVEKEEEEEEVEEVEIVSTSHKLELALDEDSIFYKLGSSGLISFSDFIFLLTVLSTSRRHFEIAFRMFDLNGDGDVDYEEFDKVATLIRNQTSIGARHRDHANTGNTFKGVNSALSTYFFGPDLKEKLTIEKFLFFQQQLQQEILSLEFRRKGPNEAGLIIEAEFAELLLAYGGYTTNKKARMLKRVKKAFKGEASQGISREDYLNFFHFLNNINDVDTALTFYHIAGASIDPATLKHVAKTVAHVELSDHVVNVVFTLFDDNNDGQLSNREFVAVMKNRLQRGLEKPKDTGFVKLIASMFKCARETKPVLLDI</sequence>
<dbReference type="InterPro" id="IPR039800">
    <property type="entry name" value="MICU1/2/3"/>
</dbReference>
<dbReference type="PROSITE" id="PS50222">
    <property type="entry name" value="EF_HAND_2"/>
    <property type="match status" value="2"/>
</dbReference>
<dbReference type="GO" id="GO:0051560">
    <property type="term" value="P:mitochondrial calcium ion homeostasis"/>
    <property type="evidence" value="ECO:0007669"/>
    <property type="project" value="TreeGrafter"/>
</dbReference>
<keyword evidence="9" id="KW-0809">Transit peptide</keyword>
<evidence type="ECO:0000256" key="10">
    <source>
        <dbReference type="ARBA" id="ARBA00023065"/>
    </source>
</evidence>
<name>A0AAE1FSB7_PETCI</name>
<keyword evidence="11" id="KW-0496">Mitochondrion</keyword>
<evidence type="ECO:0000256" key="12">
    <source>
        <dbReference type="ARBA" id="ARBA00023136"/>
    </source>
</evidence>
<feature type="coiled-coil region" evidence="14">
    <location>
        <begin position="319"/>
        <end position="346"/>
    </location>
</feature>
<dbReference type="Gene3D" id="1.10.238.10">
    <property type="entry name" value="EF-hand"/>
    <property type="match status" value="2"/>
</dbReference>
<dbReference type="GO" id="GO:0036444">
    <property type="term" value="P:calcium import into the mitochondrion"/>
    <property type="evidence" value="ECO:0007669"/>
    <property type="project" value="TreeGrafter"/>
</dbReference>
<keyword evidence="5" id="KW-0479">Metal-binding</keyword>
<evidence type="ECO:0000256" key="6">
    <source>
        <dbReference type="ARBA" id="ARBA00022737"/>
    </source>
</evidence>
<organism evidence="17 18">
    <name type="scientific">Petrolisthes cinctipes</name>
    <name type="common">Flat porcelain crab</name>
    <dbReference type="NCBI Taxonomy" id="88211"/>
    <lineage>
        <taxon>Eukaryota</taxon>
        <taxon>Metazoa</taxon>
        <taxon>Ecdysozoa</taxon>
        <taxon>Arthropoda</taxon>
        <taxon>Crustacea</taxon>
        <taxon>Multicrustacea</taxon>
        <taxon>Malacostraca</taxon>
        <taxon>Eumalacostraca</taxon>
        <taxon>Eucarida</taxon>
        <taxon>Decapoda</taxon>
        <taxon>Pleocyemata</taxon>
        <taxon>Anomura</taxon>
        <taxon>Galatheoidea</taxon>
        <taxon>Porcellanidae</taxon>
        <taxon>Petrolisthes</taxon>
    </lineage>
</organism>
<proteinExistence type="inferred from homology"/>
<reference evidence="17" key="1">
    <citation type="submission" date="2023-10" db="EMBL/GenBank/DDBJ databases">
        <title>Genome assemblies of two species of porcelain crab, Petrolisthes cinctipes and Petrolisthes manimaculis (Anomura: Porcellanidae).</title>
        <authorList>
            <person name="Angst P."/>
        </authorList>
    </citation>
    <scope>NUCLEOTIDE SEQUENCE</scope>
    <source>
        <strain evidence="17">PB745_01</strain>
        <tissue evidence="17">Gill</tissue>
    </source>
</reference>
<accession>A0AAE1FSB7</accession>
<evidence type="ECO:0000256" key="4">
    <source>
        <dbReference type="ARBA" id="ARBA00022568"/>
    </source>
</evidence>
<evidence type="ECO:0000313" key="17">
    <source>
        <dbReference type="EMBL" id="KAK3879642.1"/>
    </source>
</evidence>
<keyword evidence="6" id="KW-0677">Repeat</keyword>
<evidence type="ECO:0000256" key="9">
    <source>
        <dbReference type="ARBA" id="ARBA00022946"/>
    </source>
</evidence>
<evidence type="ECO:0000256" key="7">
    <source>
        <dbReference type="ARBA" id="ARBA00022792"/>
    </source>
</evidence>
<evidence type="ECO:0000256" key="8">
    <source>
        <dbReference type="ARBA" id="ARBA00022837"/>
    </source>
</evidence>
<evidence type="ECO:0000256" key="3">
    <source>
        <dbReference type="ARBA" id="ARBA00022448"/>
    </source>
</evidence>
<dbReference type="Pfam" id="PF13202">
    <property type="entry name" value="EF-hand_5"/>
    <property type="match status" value="1"/>
</dbReference>
<comment type="caution">
    <text evidence="17">The sequence shown here is derived from an EMBL/GenBank/DDBJ whole genome shotgun (WGS) entry which is preliminary data.</text>
</comment>
<evidence type="ECO:0000259" key="16">
    <source>
        <dbReference type="PROSITE" id="PS50222"/>
    </source>
</evidence>
<dbReference type="EMBL" id="JAWQEG010001417">
    <property type="protein sequence ID" value="KAK3879642.1"/>
    <property type="molecule type" value="Genomic_DNA"/>
</dbReference>
<dbReference type="InterPro" id="IPR002048">
    <property type="entry name" value="EF_hand_dom"/>
</dbReference>